<dbReference type="Pfam" id="PF00561">
    <property type="entry name" value="Abhydrolase_1"/>
    <property type="match status" value="1"/>
</dbReference>
<dbReference type="NCBIfam" id="TIGR02427">
    <property type="entry name" value="protocat_pcaD"/>
    <property type="match status" value="1"/>
</dbReference>
<dbReference type="eggNOG" id="COG0596">
    <property type="taxonomic scope" value="Bacteria"/>
</dbReference>
<dbReference type="GO" id="GO:0016020">
    <property type="term" value="C:membrane"/>
    <property type="evidence" value="ECO:0007669"/>
    <property type="project" value="TreeGrafter"/>
</dbReference>
<dbReference type="STRING" id="1082931.KKY_606"/>
<dbReference type="ESTHER" id="pelhb-g4rch3">
    <property type="family name" value="Carboxymethylbutenolide_lactonase"/>
</dbReference>
<dbReference type="Proteomes" id="UP000008850">
    <property type="component" value="Chromosome"/>
</dbReference>
<dbReference type="InterPro" id="IPR050266">
    <property type="entry name" value="AB_hydrolase_sf"/>
</dbReference>
<dbReference type="PATRIC" id="fig|1082931.4.peg.600"/>
<dbReference type="HOGENOM" id="CLU_020336_50_3_5"/>
<dbReference type="InterPro" id="IPR000073">
    <property type="entry name" value="AB_hydrolase_1"/>
</dbReference>
<dbReference type="InterPro" id="IPR026968">
    <property type="entry name" value="PcaD/CatD"/>
</dbReference>
<proteinExistence type="predicted"/>
<dbReference type="SUPFAM" id="SSF53474">
    <property type="entry name" value="alpha/beta-Hydrolases"/>
    <property type="match status" value="1"/>
</dbReference>
<dbReference type="AlphaFoldDB" id="G4RCH3"/>
<name>G4RCH3_PELHB</name>
<keyword evidence="1 3" id="KW-0378">Hydrolase</keyword>
<evidence type="ECO:0000256" key="1">
    <source>
        <dbReference type="ARBA" id="ARBA00022801"/>
    </source>
</evidence>
<dbReference type="PANTHER" id="PTHR43798">
    <property type="entry name" value="MONOACYLGLYCEROL LIPASE"/>
    <property type="match status" value="1"/>
</dbReference>
<protein>
    <submittedName>
        <fullName evidence="3">Beta-ketoadipate enol-lactone hydrolase</fullName>
    </submittedName>
</protein>
<dbReference type="InterPro" id="IPR029058">
    <property type="entry name" value="AB_hydrolase_fold"/>
</dbReference>
<dbReference type="EMBL" id="CP003075">
    <property type="protein sequence ID" value="AEQ50645.1"/>
    <property type="molecule type" value="Genomic_DNA"/>
</dbReference>
<gene>
    <name evidence="3" type="ordered locus">KKY_606</name>
</gene>
<dbReference type="GO" id="GO:0042952">
    <property type="term" value="P:beta-ketoadipate pathway"/>
    <property type="evidence" value="ECO:0007669"/>
    <property type="project" value="InterPro"/>
</dbReference>
<keyword evidence="4" id="KW-1185">Reference proteome</keyword>
<evidence type="ECO:0000259" key="2">
    <source>
        <dbReference type="Pfam" id="PF00561"/>
    </source>
</evidence>
<sequence>MQFLKVDDAVLHFQVIGGPENGPVLVFANALGTDFRIWRDVIVCLVGKFTILTYDTRGHGLSETGEGPVTMERHAEDLAAIMDHLGFKRSIICGLSVGGLIAQQLYADRRDLVSALILCDTGAKVGDADLWNQRIAAVEANGISVLSDDLMPNWFTADFRTSRAEELAGYRTMLERQSARGYIATCAAIRDTDLREKARQIGVPTICIVGEQDGSTPVQTVRELAKSIPGSRFEIIGGSGHLACVEAPERLADIILAFTDGLPKRPVLN</sequence>
<accession>G4RCH3</accession>
<dbReference type="GO" id="GO:0047570">
    <property type="term" value="F:3-oxoadipate enol-lactonase activity"/>
    <property type="evidence" value="ECO:0007669"/>
    <property type="project" value="InterPro"/>
</dbReference>
<evidence type="ECO:0000313" key="3">
    <source>
        <dbReference type="EMBL" id="AEQ50645.1"/>
    </source>
</evidence>
<organism evidence="3 4">
    <name type="scientific">Pelagibacterium halotolerans (strain DSM 22347 / JCM 15775 / CGMCC 1.7692 / B2)</name>
    <dbReference type="NCBI Taxonomy" id="1082931"/>
    <lineage>
        <taxon>Bacteria</taxon>
        <taxon>Pseudomonadati</taxon>
        <taxon>Pseudomonadota</taxon>
        <taxon>Alphaproteobacteria</taxon>
        <taxon>Hyphomicrobiales</taxon>
        <taxon>Devosiaceae</taxon>
        <taxon>Pelagibacterium</taxon>
    </lineage>
</organism>
<evidence type="ECO:0000313" key="4">
    <source>
        <dbReference type="Proteomes" id="UP000008850"/>
    </source>
</evidence>
<dbReference type="RefSeq" id="WP_014129794.1">
    <property type="nucleotide sequence ID" value="NC_016078.1"/>
</dbReference>
<feature type="domain" description="AB hydrolase-1" evidence="2">
    <location>
        <begin position="23"/>
        <end position="248"/>
    </location>
</feature>
<dbReference type="PANTHER" id="PTHR43798:SF31">
    <property type="entry name" value="AB HYDROLASE SUPERFAMILY PROTEIN YCLE"/>
    <property type="match status" value="1"/>
</dbReference>
<dbReference type="Gene3D" id="3.40.50.1820">
    <property type="entry name" value="alpha/beta hydrolase"/>
    <property type="match status" value="1"/>
</dbReference>
<reference evidence="3 4" key="1">
    <citation type="journal article" date="2012" name="J. Bacteriol.">
        <title>Complete genome sequence of Pelagibacterium halotolerans B2T.</title>
        <authorList>
            <person name="Huo Y.Y."/>
            <person name="Cheng H."/>
            <person name="Han X.F."/>
            <person name="Jiang X.W."/>
            <person name="Sun C."/>
            <person name="Zhang X.Q."/>
            <person name="Zhu X.F."/>
            <person name="Liu Y.F."/>
            <person name="Li P.F."/>
            <person name="Ni P.X."/>
            <person name="Wu M."/>
        </authorList>
    </citation>
    <scope>NUCLEOTIDE SEQUENCE [LARGE SCALE GENOMIC DNA]</scope>
    <source>
        <strain evidence="4">DSM 22347 / JCM 15775 / CGMCC 1.7692 / B2</strain>
    </source>
</reference>
<dbReference type="KEGG" id="phl:KKY_606"/>